<keyword evidence="3" id="KW-1185">Reference proteome</keyword>
<protein>
    <submittedName>
        <fullName evidence="2">(Mediterranean fruit fly) hypothetical protein</fullName>
    </submittedName>
</protein>
<accession>A0A811UQ91</accession>
<evidence type="ECO:0000256" key="1">
    <source>
        <dbReference type="SAM" id="MobiDB-lite"/>
    </source>
</evidence>
<dbReference type="AlphaFoldDB" id="A0A811UQ91"/>
<reference evidence="2" key="1">
    <citation type="submission" date="2020-11" db="EMBL/GenBank/DDBJ databases">
        <authorList>
            <person name="Whitehead M."/>
        </authorList>
    </citation>
    <scope>NUCLEOTIDE SEQUENCE</scope>
    <source>
        <strain evidence="2">EGII</strain>
    </source>
</reference>
<gene>
    <name evidence="2" type="ORF">CCAP1982_LOCUS8455</name>
</gene>
<evidence type="ECO:0000313" key="2">
    <source>
        <dbReference type="EMBL" id="CAD6999947.1"/>
    </source>
</evidence>
<feature type="compositionally biased region" description="Low complexity" evidence="1">
    <location>
        <begin position="58"/>
        <end position="69"/>
    </location>
</feature>
<name>A0A811UQ91_CERCA</name>
<comment type="caution">
    <text evidence="2">The sequence shown here is derived from an EMBL/GenBank/DDBJ whole genome shotgun (WGS) entry which is preliminary data.</text>
</comment>
<sequence length="145" mass="15890">MPVCCTSNQATSNRKTTLVLWCMVMMCTDKTEQIVFAIKNANNNYIKQKQKGRKSVKQSTASSSTQSSAPDIVATYKTAVVDTAGDYNDSVLVPSCPPATPPYQRLTKALQCDPRCGHELSGEKISNFLLVIKLKLSDVKKANEI</sequence>
<dbReference type="EMBL" id="CAJHJT010000012">
    <property type="protein sequence ID" value="CAD6999947.1"/>
    <property type="molecule type" value="Genomic_DNA"/>
</dbReference>
<evidence type="ECO:0000313" key="3">
    <source>
        <dbReference type="Proteomes" id="UP000606786"/>
    </source>
</evidence>
<organism evidence="2 3">
    <name type="scientific">Ceratitis capitata</name>
    <name type="common">Mediterranean fruit fly</name>
    <name type="synonym">Tephritis capitata</name>
    <dbReference type="NCBI Taxonomy" id="7213"/>
    <lineage>
        <taxon>Eukaryota</taxon>
        <taxon>Metazoa</taxon>
        <taxon>Ecdysozoa</taxon>
        <taxon>Arthropoda</taxon>
        <taxon>Hexapoda</taxon>
        <taxon>Insecta</taxon>
        <taxon>Pterygota</taxon>
        <taxon>Neoptera</taxon>
        <taxon>Endopterygota</taxon>
        <taxon>Diptera</taxon>
        <taxon>Brachycera</taxon>
        <taxon>Muscomorpha</taxon>
        <taxon>Tephritoidea</taxon>
        <taxon>Tephritidae</taxon>
        <taxon>Ceratitis</taxon>
        <taxon>Ceratitis</taxon>
    </lineage>
</organism>
<dbReference type="Proteomes" id="UP000606786">
    <property type="component" value="Unassembled WGS sequence"/>
</dbReference>
<proteinExistence type="predicted"/>
<feature type="region of interest" description="Disordered" evidence="1">
    <location>
        <begin position="49"/>
        <end position="69"/>
    </location>
</feature>